<comment type="caution">
    <text evidence="1">The sequence shown here is derived from an EMBL/GenBank/DDBJ whole genome shotgun (WGS) entry which is preliminary data.</text>
</comment>
<proteinExistence type="predicted"/>
<evidence type="ECO:0000313" key="1">
    <source>
        <dbReference type="EMBL" id="KXH85654.1"/>
    </source>
</evidence>
<sequence length="188" mass="21844">MGKNLTEKEFKKLIQKHIRNVDFVKVTIDDDCAIFGFLVKFSNDFVMIEESNDFALAGTKIIPYNSIRSIRNNMYDKVSKAIYVSEKLIQFNQDIINKTNLDNAEALFKSIKKQDFHCIVESSKNKKDLFSIGEILEVKSKSVVINNYDPAGRINKKPHKISFKNIDLINFNDNYTKVFRKYLTQKNT</sequence>
<organism evidence="1 2">
    <name type="scientific">Chryseobacterium kwangjuense</name>
    <dbReference type="NCBI Taxonomy" id="267125"/>
    <lineage>
        <taxon>Bacteria</taxon>
        <taxon>Pseudomonadati</taxon>
        <taxon>Bacteroidota</taxon>
        <taxon>Flavobacteriia</taxon>
        <taxon>Flavobacteriales</taxon>
        <taxon>Weeksellaceae</taxon>
        <taxon>Chryseobacterium group</taxon>
        <taxon>Chryseobacterium</taxon>
    </lineage>
</organism>
<evidence type="ECO:0000313" key="2">
    <source>
        <dbReference type="Proteomes" id="UP000070513"/>
    </source>
</evidence>
<gene>
    <name evidence="1" type="ORF">AU378_07880</name>
</gene>
<accession>A0A135WL66</accession>
<dbReference type="RefSeq" id="WP_062649708.1">
    <property type="nucleotide sequence ID" value="NZ_LPUR01000001.1"/>
</dbReference>
<dbReference type="OrthoDB" id="7173027at2"/>
<dbReference type="AlphaFoldDB" id="A0A135WL66"/>
<name>A0A135WL66_9FLAO</name>
<reference evidence="1 2" key="2">
    <citation type="journal article" date="2016" name="Genome Announc.">
        <title>Draft Genome Sequence of a Biocontrol Rhizobacterium, Chryseobacterium kwangjuense Strain KJ1R5, Isolated from Pepper (Capsicum annuum).</title>
        <authorList>
            <person name="Jeong J.J."/>
            <person name="Park H."/>
            <person name="Park B.H."/>
            <person name="Mannaa M."/>
            <person name="Sang M.K."/>
            <person name="Choi I.G."/>
            <person name="Kim K.D."/>
        </authorList>
    </citation>
    <scope>NUCLEOTIDE SEQUENCE [LARGE SCALE GENOMIC DNA]</scope>
    <source>
        <strain evidence="1 2">KJ1R5</strain>
    </source>
</reference>
<protein>
    <submittedName>
        <fullName evidence="1">Uncharacterized protein</fullName>
    </submittedName>
</protein>
<reference evidence="2" key="1">
    <citation type="submission" date="2015-12" db="EMBL/GenBank/DDBJ databases">
        <title>Genome sequence of a biocontrol rhizobacterium Chryseobacterium kwangjuense strain KJ1R5 isolated from pepper (Capsicum annuum L.).</title>
        <authorList>
            <person name="Jeong J.-J."/>
            <person name="Park H."/>
            <person name="Mannaa M."/>
            <person name="Sang M.K."/>
            <person name="Choi I.-G."/>
            <person name="Kim K.D."/>
        </authorList>
    </citation>
    <scope>NUCLEOTIDE SEQUENCE [LARGE SCALE GENOMIC DNA]</scope>
    <source>
        <strain evidence="2">KJ1R5</strain>
    </source>
</reference>
<dbReference type="Proteomes" id="UP000070513">
    <property type="component" value="Unassembled WGS sequence"/>
</dbReference>
<dbReference type="EMBL" id="LPUR01000001">
    <property type="protein sequence ID" value="KXH85654.1"/>
    <property type="molecule type" value="Genomic_DNA"/>
</dbReference>